<dbReference type="Proteomes" id="UP001596395">
    <property type="component" value="Unassembled WGS sequence"/>
</dbReference>
<dbReference type="InterPro" id="IPR013373">
    <property type="entry name" value="Flagellin/pilin_N_arc"/>
</dbReference>
<organism evidence="3 4">
    <name type="scientific">Halorubellus litoreus</name>
    <dbReference type="NCBI Taxonomy" id="755308"/>
    <lineage>
        <taxon>Archaea</taxon>
        <taxon>Methanobacteriati</taxon>
        <taxon>Methanobacteriota</taxon>
        <taxon>Stenosarchaea group</taxon>
        <taxon>Halobacteria</taxon>
        <taxon>Halobacteriales</taxon>
        <taxon>Halorubellaceae</taxon>
        <taxon>Halorubellus</taxon>
    </lineage>
</organism>
<sequence>MQLRALITDEDAISSTIGVVLMVAVTVILAAAVGTFALGLAEESTKETPSASIETERGVTTVAGTTHQTMDITIIGGDALKPKFVTVKLDGSVVWNSDEQAGATTGIAIYNSKTWPTSSKIESGDTLGLREDGTTFTSDKTFQVVWNNGQKSQVLGSAAAN</sequence>
<comment type="caution">
    <text evidence="3">The sequence shown here is derived from an EMBL/GenBank/DDBJ whole genome shotgun (WGS) entry which is preliminary data.</text>
</comment>
<keyword evidence="4" id="KW-1185">Reference proteome</keyword>
<dbReference type="InterPro" id="IPR012859">
    <property type="entry name" value="Pilin_N_archaeal"/>
</dbReference>
<evidence type="ECO:0000259" key="2">
    <source>
        <dbReference type="Pfam" id="PF07790"/>
    </source>
</evidence>
<protein>
    <submittedName>
        <fullName evidence="3">Type IV pilin N-terminal domain-containing protein</fullName>
    </submittedName>
</protein>
<dbReference type="AlphaFoldDB" id="A0ABD5VD94"/>
<gene>
    <name evidence="3" type="ORF">ACFQGB_03610</name>
</gene>
<feature type="domain" description="Archaeal Type IV pilin N-terminal" evidence="2">
    <location>
        <begin position="11"/>
        <end position="91"/>
    </location>
</feature>
<reference evidence="3 4" key="1">
    <citation type="journal article" date="2019" name="Int. J. Syst. Evol. Microbiol.">
        <title>The Global Catalogue of Microorganisms (GCM) 10K type strain sequencing project: providing services to taxonomists for standard genome sequencing and annotation.</title>
        <authorList>
            <consortium name="The Broad Institute Genomics Platform"/>
            <consortium name="The Broad Institute Genome Sequencing Center for Infectious Disease"/>
            <person name="Wu L."/>
            <person name="Ma J."/>
        </authorList>
    </citation>
    <scope>NUCLEOTIDE SEQUENCE [LARGE SCALE GENOMIC DNA]</scope>
    <source>
        <strain evidence="3 4">GX26</strain>
    </source>
</reference>
<keyword evidence="1" id="KW-1133">Transmembrane helix</keyword>
<dbReference type="EMBL" id="JBHSXN010000001">
    <property type="protein sequence ID" value="MFC6951941.1"/>
    <property type="molecule type" value="Genomic_DNA"/>
</dbReference>
<feature type="transmembrane region" description="Helical" evidence="1">
    <location>
        <begin position="12"/>
        <end position="40"/>
    </location>
</feature>
<dbReference type="NCBIfam" id="TIGR02537">
    <property type="entry name" value="arch_flag_Nterm"/>
    <property type="match status" value="1"/>
</dbReference>
<evidence type="ECO:0000313" key="3">
    <source>
        <dbReference type="EMBL" id="MFC6951941.1"/>
    </source>
</evidence>
<evidence type="ECO:0000256" key="1">
    <source>
        <dbReference type="SAM" id="Phobius"/>
    </source>
</evidence>
<proteinExistence type="predicted"/>
<accession>A0ABD5VD94</accession>
<keyword evidence="1" id="KW-0812">Transmembrane</keyword>
<name>A0ABD5VD94_9EURY</name>
<dbReference type="RefSeq" id="WP_336348947.1">
    <property type="nucleotide sequence ID" value="NZ_JAZAQL010000001.1"/>
</dbReference>
<evidence type="ECO:0000313" key="4">
    <source>
        <dbReference type="Proteomes" id="UP001596395"/>
    </source>
</evidence>
<dbReference type="Pfam" id="PF07790">
    <property type="entry name" value="Pilin_N"/>
    <property type="match status" value="1"/>
</dbReference>
<keyword evidence="1" id="KW-0472">Membrane</keyword>